<proteinExistence type="predicted"/>
<evidence type="ECO:0008006" key="3">
    <source>
        <dbReference type="Google" id="ProtNLM"/>
    </source>
</evidence>
<dbReference type="EMBL" id="AUYB01000068">
    <property type="protein sequence ID" value="KZN44050.1"/>
    <property type="molecule type" value="Genomic_DNA"/>
</dbReference>
<dbReference type="InterPro" id="IPR022172">
    <property type="entry name" value="DUF3703"/>
</dbReference>
<dbReference type="PATRIC" id="fig|1365250.3.peg.582"/>
<comment type="caution">
    <text evidence="1">The sequence shown here is derived from an EMBL/GenBank/DDBJ whole genome shotgun (WGS) entry which is preliminary data.</text>
</comment>
<keyword evidence="2" id="KW-1185">Reference proteome</keyword>
<dbReference type="Pfam" id="PF12487">
    <property type="entry name" value="DUF3703"/>
    <property type="match status" value="1"/>
</dbReference>
<evidence type="ECO:0000313" key="1">
    <source>
        <dbReference type="EMBL" id="KZN44050.1"/>
    </source>
</evidence>
<name>A0A166Z8G2_9GAMM</name>
<sequence length="112" mass="12907">MNKKFKDAFNFEMNVAKEYYATRHFALCFKRLERAHILGQKYVIPHTLSHWWMLKVGLKTANKREVIGQCIRIVASILFSKLWVPIGNTGGSNVSAMKKMPIPDDLKALLKD</sequence>
<dbReference type="RefSeq" id="WP_063364654.1">
    <property type="nucleotide sequence ID" value="NZ_AQHB01000023.1"/>
</dbReference>
<evidence type="ECO:0000313" key="2">
    <source>
        <dbReference type="Proteomes" id="UP000076643"/>
    </source>
</evidence>
<dbReference type="Proteomes" id="UP000076643">
    <property type="component" value="Unassembled WGS sequence"/>
</dbReference>
<accession>A0A166Z8G2</accession>
<reference evidence="1 2" key="1">
    <citation type="submission" date="2013-07" db="EMBL/GenBank/DDBJ databases">
        <title>Comparative Genomic and Metabolomic Analysis of Twelve Strains of Pseudoalteromonas luteoviolacea.</title>
        <authorList>
            <person name="Vynne N.G."/>
            <person name="Mansson M."/>
            <person name="Gram L."/>
        </authorList>
    </citation>
    <scope>NUCLEOTIDE SEQUENCE [LARGE SCALE GENOMIC DNA]</scope>
    <source>
        <strain evidence="1 2">DSM 6061</strain>
    </source>
</reference>
<gene>
    <name evidence="1" type="ORF">N475_08050</name>
</gene>
<dbReference type="AlphaFoldDB" id="A0A166Z8G2"/>
<organism evidence="1 2">
    <name type="scientific">Pseudoalteromonas luteoviolacea DSM 6061</name>
    <dbReference type="NCBI Taxonomy" id="1365250"/>
    <lineage>
        <taxon>Bacteria</taxon>
        <taxon>Pseudomonadati</taxon>
        <taxon>Pseudomonadota</taxon>
        <taxon>Gammaproteobacteria</taxon>
        <taxon>Alteromonadales</taxon>
        <taxon>Pseudoalteromonadaceae</taxon>
        <taxon>Pseudoalteromonas</taxon>
    </lineage>
</organism>
<protein>
    <recommendedName>
        <fullName evidence="3">DUF3703 domain-containing protein</fullName>
    </recommendedName>
</protein>